<gene>
    <name evidence="1" type="ORF">E2C01_058292</name>
</gene>
<protein>
    <submittedName>
        <fullName evidence="1">Uncharacterized protein</fullName>
    </submittedName>
</protein>
<keyword evidence="2" id="KW-1185">Reference proteome</keyword>
<dbReference type="AlphaFoldDB" id="A0A5B7GV81"/>
<accession>A0A5B7GV81</accession>
<evidence type="ECO:0000313" key="2">
    <source>
        <dbReference type="Proteomes" id="UP000324222"/>
    </source>
</evidence>
<name>A0A5B7GV81_PORTR</name>
<dbReference type="Proteomes" id="UP000324222">
    <property type="component" value="Unassembled WGS sequence"/>
</dbReference>
<organism evidence="1 2">
    <name type="scientific">Portunus trituberculatus</name>
    <name type="common">Swimming crab</name>
    <name type="synonym">Neptunus trituberculatus</name>
    <dbReference type="NCBI Taxonomy" id="210409"/>
    <lineage>
        <taxon>Eukaryota</taxon>
        <taxon>Metazoa</taxon>
        <taxon>Ecdysozoa</taxon>
        <taxon>Arthropoda</taxon>
        <taxon>Crustacea</taxon>
        <taxon>Multicrustacea</taxon>
        <taxon>Malacostraca</taxon>
        <taxon>Eumalacostraca</taxon>
        <taxon>Eucarida</taxon>
        <taxon>Decapoda</taxon>
        <taxon>Pleocyemata</taxon>
        <taxon>Brachyura</taxon>
        <taxon>Eubrachyura</taxon>
        <taxon>Portunoidea</taxon>
        <taxon>Portunidae</taxon>
        <taxon>Portuninae</taxon>
        <taxon>Portunus</taxon>
    </lineage>
</organism>
<comment type="caution">
    <text evidence="1">The sequence shown here is derived from an EMBL/GenBank/DDBJ whole genome shotgun (WGS) entry which is preliminary data.</text>
</comment>
<reference evidence="1 2" key="1">
    <citation type="submission" date="2019-05" db="EMBL/GenBank/DDBJ databases">
        <title>Another draft genome of Portunus trituberculatus and its Hox gene families provides insights of decapod evolution.</title>
        <authorList>
            <person name="Jeong J.-H."/>
            <person name="Song I."/>
            <person name="Kim S."/>
            <person name="Choi T."/>
            <person name="Kim D."/>
            <person name="Ryu S."/>
            <person name="Kim W."/>
        </authorList>
    </citation>
    <scope>NUCLEOTIDE SEQUENCE [LARGE SCALE GENOMIC DNA]</scope>
    <source>
        <tissue evidence="1">Muscle</tissue>
    </source>
</reference>
<proteinExistence type="predicted"/>
<evidence type="ECO:0000313" key="1">
    <source>
        <dbReference type="EMBL" id="MPC64181.1"/>
    </source>
</evidence>
<sequence length="174" mass="18952">MERWINATDPFDSFTSHYSLDPTCSSSSSSSSSFSSSSLEYLATLALPSLLLSPSLWFPLPLPQTSPWLVPLSLPKLLRGFSSPSSSFWPQLSSPRLPQTLLLPQLPSHSSVIPLISDPLFLLLLLKHLVALISPLPPSVTFPEPQLSPLPGQNHSPFSSNILLHALWVESKSG</sequence>
<dbReference type="EMBL" id="VSRR010021739">
    <property type="protein sequence ID" value="MPC64181.1"/>
    <property type="molecule type" value="Genomic_DNA"/>
</dbReference>